<dbReference type="EMBL" id="FNSA01000003">
    <property type="protein sequence ID" value="SED33095.1"/>
    <property type="molecule type" value="Genomic_DNA"/>
</dbReference>
<feature type="chain" id="PRO_5010169152" evidence="1">
    <location>
        <begin position="31"/>
        <end position="172"/>
    </location>
</feature>
<keyword evidence="3" id="KW-1185">Reference proteome</keyword>
<feature type="signal peptide" evidence="1">
    <location>
        <begin position="1"/>
        <end position="30"/>
    </location>
</feature>
<protein>
    <submittedName>
        <fullName evidence="2">Uncharacterized protein</fullName>
    </submittedName>
</protein>
<dbReference type="RefSeq" id="WP_068741537.1">
    <property type="nucleotide sequence ID" value="NZ_CBDRGN010000006.1"/>
</dbReference>
<evidence type="ECO:0000313" key="2">
    <source>
        <dbReference type="EMBL" id="SED33095.1"/>
    </source>
</evidence>
<accession>A0A1H4ZT81</accession>
<reference evidence="3" key="1">
    <citation type="submission" date="2016-10" db="EMBL/GenBank/DDBJ databases">
        <authorList>
            <person name="Varghese N."/>
            <person name="Submissions S."/>
        </authorList>
    </citation>
    <scope>NUCLEOTIDE SEQUENCE [LARGE SCALE GENOMIC DNA]</scope>
    <source>
        <strain evidence="3">DSM 44234</strain>
    </source>
</reference>
<evidence type="ECO:0000313" key="3">
    <source>
        <dbReference type="Proteomes" id="UP000182241"/>
    </source>
</evidence>
<dbReference type="OrthoDB" id="4775406at2"/>
<organism evidence="2 3">
    <name type="scientific">Tsukamurella tyrosinosolvens</name>
    <dbReference type="NCBI Taxonomy" id="57704"/>
    <lineage>
        <taxon>Bacteria</taxon>
        <taxon>Bacillati</taxon>
        <taxon>Actinomycetota</taxon>
        <taxon>Actinomycetes</taxon>
        <taxon>Mycobacteriales</taxon>
        <taxon>Tsukamurellaceae</taxon>
        <taxon>Tsukamurella</taxon>
    </lineage>
</organism>
<sequence length="172" mass="17496">MTIRTWAARTASAGLLAATLATPLAGVAAAAPNPAPGAPTAPGAPSTSAARAAYDQWTANRAPRQAASRAAALATKDPKWTWAGIAPKLDAEQNALRVELGTLPGTIARAASNPKLTAALRAYQSRLGEYSRALATDRAARGTGTATWQLSNPAGKRLTDACNAVVAVGRTL</sequence>
<keyword evidence="1" id="KW-0732">Signal</keyword>
<evidence type="ECO:0000256" key="1">
    <source>
        <dbReference type="SAM" id="SignalP"/>
    </source>
</evidence>
<gene>
    <name evidence="2" type="ORF">SAMN04489793_4665</name>
</gene>
<dbReference type="AlphaFoldDB" id="A0A1H4ZT81"/>
<name>A0A1H4ZT81_TSUTY</name>
<proteinExistence type="predicted"/>
<dbReference type="Proteomes" id="UP000182241">
    <property type="component" value="Unassembled WGS sequence"/>
</dbReference>